<proteinExistence type="predicted"/>
<evidence type="ECO:0000256" key="1">
    <source>
        <dbReference type="SAM" id="Phobius"/>
    </source>
</evidence>
<reference evidence="2 3" key="1">
    <citation type="journal article" date="2022" name="Genome Biol. Evol.">
        <title>Host diet, physiology and behaviors set the stage for Lachnospiraceae cladogenesis.</title>
        <authorList>
            <person name="Vera-Ponce De Leon A."/>
            <person name="Schneider M."/>
            <person name="Jahnes B.C."/>
            <person name="Sadowski V."/>
            <person name="Camuy-Velez L.A."/>
            <person name="Duan J."/>
            <person name="Sabree Z.L."/>
        </authorList>
    </citation>
    <scope>NUCLEOTIDE SEQUENCE [LARGE SCALE GENOMIC DNA]</scope>
    <source>
        <strain evidence="2 3">PAL227</strain>
    </source>
</reference>
<evidence type="ECO:0000313" key="3">
    <source>
        <dbReference type="Proteomes" id="UP001523565"/>
    </source>
</evidence>
<feature type="transmembrane region" description="Helical" evidence="1">
    <location>
        <begin position="12"/>
        <end position="40"/>
    </location>
</feature>
<dbReference type="Proteomes" id="UP001523565">
    <property type="component" value="Unassembled WGS sequence"/>
</dbReference>
<comment type="caution">
    <text evidence="2">The sequence shown here is derived from an EMBL/GenBank/DDBJ whole genome shotgun (WGS) entry which is preliminary data.</text>
</comment>
<gene>
    <name evidence="2" type="ORF">NK118_10880</name>
</gene>
<accession>A0ABT1ELT0</accession>
<organism evidence="2 3">
    <name type="scientific">Ohessyouella blattaphilus</name>
    <dbReference type="NCBI Taxonomy" id="2949333"/>
    <lineage>
        <taxon>Bacteria</taxon>
        <taxon>Bacillati</taxon>
        <taxon>Bacillota</taxon>
        <taxon>Clostridia</taxon>
        <taxon>Lachnospirales</taxon>
        <taxon>Lachnospiraceae</taxon>
        <taxon>Ohessyouella</taxon>
    </lineage>
</organism>
<feature type="transmembrane region" description="Helical" evidence="1">
    <location>
        <begin position="60"/>
        <end position="80"/>
    </location>
</feature>
<dbReference type="EMBL" id="JAMZFV010000017">
    <property type="protein sequence ID" value="MCP1110757.1"/>
    <property type="molecule type" value="Genomic_DNA"/>
</dbReference>
<name>A0ABT1ELT0_9FIRM</name>
<keyword evidence="1" id="KW-1133">Transmembrane helix</keyword>
<keyword evidence="1" id="KW-0812">Transmembrane</keyword>
<keyword evidence="1" id="KW-0472">Membrane</keyword>
<sequence length="91" mass="9540">MKTVKKTIRIFLKTVGIIALGLSAAMLLVAAITQFGASILNLIGVTSAPFNIGAASVTGFAQLLFAILIDGALVALAAICRKGIKWLIRWV</sequence>
<keyword evidence="3" id="KW-1185">Reference proteome</keyword>
<protein>
    <recommendedName>
        <fullName evidence="4">DUF2523 domain-containing protein</fullName>
    </recommendedName>
</protein>
<evidence type="ECO:0000313" key="2">
    <source>
        <dbReference type="EMBL" id="MCP1110757.1"/>
    </source>
</evidence>
<evidence type="ECO:0008006" key="4">
    <source>
        <dbReference type="Google" id="ProtNLM"/>
    </source>
</evidence>
<dbReference type="RefSeq" id="WP_262069637.1">
    <property type="nucleotide sequence ID" value="NZ_JAMXOC010000017.1"/>
</dbReference>